<reference evidence="5 6" key="1">
    <citation type="submission" date="2019-11" db="EMBL/GenBank/DDBJ databases">
        <title>Type strains purchased from KCTC, JCM and DSMZ.</title>
        <authorList>
            <person name="Lu H."/>
        </authorList>
    </citation>
    <scope>NUCLEOTIDE SEQUENCE [LARGE SCALE GENOMIC DNA]</scope>
    <source>
        <strain evidence="5 6">DSM 103461</strain>
    </source>
</reference>
<protein>
    <recommendedName>
        <fullName evidence="4">SF3 helicase domain-containing protein</fullName>
    </recommendedName>
</protein>
<dbReference type="SUPFAM" id="SSF52540">
    <property type="entry name" value="P-loop containing nucleoside triphosphate hydrolases"/>
    <property type="match status" value="1"/>
</dbReference>
<dbReference type="RefSeq" id="WP_155436089.1">
    <property type="nucleotide sequence ID" value="NZ_JBHLXK010000006.1"/>
</dbReference>
<dbReference type="PROSITE" id="PS51206">
    <property type="entry name" value="SF3_HELICASE_1"/>
    <property type="match status" value="1"/>
</dbReference>
<evidence type="ECO:0000256" key="1">
    <source>
        <dbReference type="ARBA" id="ARBA00022741"/>
    </source>
</evidence>
<dbReference type="InterPro" id="IPR014015">
    <property type="entry name" value="Helicase_SF3_DNA-vir"/>
</dbReference>
<gene>
    <name evidence="5" type="ORF">GM655_18165</name>
</gene>
<dbReference type="Proteomes" id="UP000735592">
    <property type="component" value="Unassembled WGS sequence"/>
</dbReference>
<feature type="domain" description="SF3 helicase" evidence="4">
    <location>
        <begin position="472"/>
        <end position="642"/>
    </location>
</feature>
<dbReference type="InterPro" id="IPR051620">
    <property type="entry name" value="ORF904-like_C"/>
</dbReference>
<dbReference type="InterPro" id="IPR027417">
    <property type="entry name" value="P-loop_NTPase"/>
</dbReference>
<dbReference type="NCBIfam" id="TIGR01613">
    <property type="entry name" value="primase_Cterm"/>
    <property type="match status" value="1"/>
</dbReference>
<evidence type="ECO:0000313" key="5">
    <source>
        <dbReference type="EMBL" id="MTW34734.1"/>
    </source>
</evidence>
<evidence type="ECO:0000313" key="6">
    <source>
        <dbReference type="Proteomes" id="UP000735592"/>
    </source>
</evidence>
<name>A0ABW9SVN4_9BURK</name>
<evidence type="ECO:0000259" key="4">
    <source>
        <dbReference type="PROSITE" id="PS51206"/>
    </source>
</evidence>
<evidence type="ECO:0000256" key="3">
    <source>
        <dbReference type="ARBA" id="ARBA00022840"/>
    </source>
</evidence>
<keyword evidence="6" id="KW-1185">Reference proteome</keyword>
<sequence length="811" mass="90625">MNEISTTSPTINLTAAMDFVRLLTGTEDAQVTLLALDKDRGLPALSRYGTIKQLGSNLESWNTQGYGIFLTPNRCDGAKRTAADVVEVRAVFVDCDHPGSNPLELIDRSGFDFDFTVESSSGKFHAYRRVSGFPLDPQLFKGAQLLLADKVHGDLSICDLPRPMRIPGFIHRKADTAPFLTRVHEIRDRHRVTPWRELMREYGWTEETIRARAGKSRGTVKESPKQISTTTTGLAPFLLEASAMRDGDGRDAWMMKTLGYLASTGLGYDELHIAAEVLGNSMAEPFDREKARDKVERIWRKEQAKMPPFPRTELGFAQRFQHTHGNHYRYVPGQGWLTWEGNTWVWDVEALRVRCAVQKMISGLKEEAESEYDSDRRKEILSHYRRLSDGKERRIADAAQSLPGVSITPDELDTQNDILVVNNGSINLRTGRFEPPCPQLMTTKLAPVSYDANATCPKWEKFISEVMVQDAELIRYLQKIIGYSATGSVDEQAMFIFIGDGSNGKSLLLETISRVLGRAGVSRAAGYTQAMPVASLMRKHGTAGGSHSDDIAALRGARLVTTVEPAAGQVFDEALVKSLTGGDVIAASQKYKSQINFVPTHTIIMAANYLPRVQDTDNGIWRRLCPLPFDAKFKSDSEVARRMTEDFKQEACGILNWIVEGAKLWYREALAERPRRVEEMVNEYRQEMDTIGKFLNVACVTPQIFNKYPNTKLPWRVGASMLYAAYQKFCLDGGFHPMNLTRFGTEMKKRPGIASGKSGGNYYAGIMLRLDYVWNIQHYSHSRGGGKGPESLGVVDLKEHGIDIESLVTPG</sequence>
<dbReference type="Gene3D" id="3.30.70.1790">
    <property type="entry name" value="RepB DNA-primase, N-terminal domain"/>
    <property type="match status" value="1"/>
</dbReference>
<dbReference type="Gene3D" id="3.40.50.300">
    <property type="entry name" value="P-loop containing nucleotide triphosphate hydrolases"/>
    <property type="match status" value="1"/>
</dbReference>
<accession>A0ABW9SVN4</accession>
<keyword evidence="1" id="KW-0547">Nucleotide-binding</keyword>
<organism evidence="5 6">
    <name type="scientific">Pseudoduganella danionis</name>
    <dbReference type="NCBI Taxonomy" id="1890295"/>
    <lineage>
        <taxon>Bacteria</taxon>
        <taxon>Pseudomonadati</taxon>
        <taxon>Pseudomonadota</taxon>
        <taxon>Betaproteobacteria</taxon>
        <taxon>Burkholderiales</taxon>
        <taxon>Oxalobacteraceae</taxon>
        <taxon>Telluria group</taxon>
        <taxon>Pseudoduganella</taxon>
    </lineage>
</organism>
<keyword evidence="2" id="KW-0378">Hydrolase</keyword>
<proteinExistence type="predicted"/>
<evidence type="ECO:0000256" key="2">
    <source>
        <dbReference type="ARBA" id="ARBA00022801"/>
    </source>
</evidence>
<dbReference type="InterPro" id="IPR006500">
    <property type="entry name" value="Helicase_put_C_phage/plasmid"/>
</dbReference>
<dbReference type="InterPro" id="IPR014818">
    <property type="entry name" value="Phage/plasmid_primase_P4_C"/>
</dbReference>
<comment type="caution">
    <text evidence="5">The sequence shown here is derived from an EMBL/GenBank/DDBJ whole genome shotgun (WGS) entry which is preliminary data.</text>
</comment>
<dbReference type="Pfam" id="PF08706">
    <property type="entry name" value="D5_N"/>
    <property type="match status" value="1"/>
</dbReference>
<dbReference type="SMART" id="SM00885">
    <property type="entry name" value="D5_N"/>
    <property type="match status" value="1"/>
</dbReference>
<dbReference type="PANTHER" id="PTHR35372:SF2">
    <property type="entry name" value="SF3 HELICASE DOMAIN-CONTAINING PROTEIN"/>
    <property type="match status" value="1"/>
</dbReference>
<dbReference type="InterPro" id="IPR039459">
    <property type="entry name" value="RepB-like_DNA_primase_dom"/>
</dbReference>
<dbReference type="EMBL" id="WNKW01000005">
    <property type="protein sequence ID" value="MTW34734.1"/>
    <property type="molecule type" value="Genomic_DNA"/>
</dbReference>
<dbReference type="PANTHER" id="PTHR35372">
    <property type="entry name" value="ATP BINDING PROTEIN-RELATED"/>
    <property type="match status" value="1"/>
</dbReference>
<dbReference type="Pfam" id="PF16793">
    <property type="entry name" value="RepB_primase"/>
    <property type="match status" value="1"/>
</dbReference>
<keyword evidence="3" id="KW-0067">ATP-binding</keyword>